<proteinExistence type="predicted"/>
<dbReference type="EMBL" id="AP027734">
    <property type="protein sequence ID" value="BDZ54010.1"/>
    <property type="molecule type" value="Genomic_DNA"/>
</dbReference>
<dbReference type="Proteomes" id="UP001321477">
    <property type="component" value="Chromosome"/>
</dbReference>
<accession>A0ABM8GZW9</accession>
<keyword evidence="3" id="KW-1185">Reference proteome</keyword>
<reference evidence="3" key="1">
    <citation type="journal article" date="2019" name="Int. J. Syst. Evol. Microbiol.">
        <title>The Global Catalogue of Microorganisms (GCM) 10K type strain sequencing project: providing services to taxonomists for standard genome sequencing and annotation.</title>
        <authorList>
            <consortium name="The Broad Institute Genomics Platform"/>
            <consortium name="The Broad Institute Genome Sequencing Center for Infectious Disease"/>
            <person name="Wu L."/>
            <person name="Ma J."/>
        </authorList>
    </citation>
    <scope>NUCLEOTIDE SEQUENCE [LARGE SCALE GENOMIC DNA]</scope>
    <source>
        <strain evidence="3">NBRC 109019</strain>
    </source>
</reference>
<sequence length="187" mass="20313">MLGELAHELRLVRVLGRRRDHRDAPVAHLPSVAVRAQHDAPPPLLGEARDLGKLVDEPRRDEHAPRDQALTGVEDHLERDPVEAAGCRGIRFEHGRVGDLARPGRDVVPRQLGPARREQVCGRRVIAAEHAVHVRGGAAARAARIHDEHAPTRPAEHERGAQPGAAAADDDHIPHGRGLAFGHGAWS</sequence>
<feature type="region of interest" description="Disordered" evidence="1">
    <location>
        <begin position="148"/>
        <end position="187"/>
    </location>
</feature>
<evidence type="ECO:0000256" key="1">
    <source>
        <dbReference type="SAM" id="MobiDB-lite"/>
    </source>
</evidence>
<evidence type="ECO:0000313" key="3">
    <source>
        <dbReference type="Proteomes" id="UP001321477"/>
    </source>
</evidence>
<organism evidence="2 3">
    <name type="scientific">Agromyces marinus</name>
    <dbReference type="NCBI Taxonomy" id="1389020"/>
    <lineage>
        <taxon>Bacteria</taxon>
        <taxon>Bacillati</taxon>
        <taxon>Actinomycetota</taxon>
        <taxon>Actinomycetes</taxon>
        <taxon>Micrococcales</taxon>
        <taxon>Microbacteriaceae</taxon>
        <taxon>Agromyces</taxon>
    </lineage>
</organism>
<name>A0ABM8GZW9_9MICO</name>
<protein>
    <submittedName>
        <fullName evidence="2">Uncharacterized protein</fullName>
    </submittedName>
</protein>
<evidence type="ECO:0000313" key="2">
    <source>
        <dbReference type="EMBL" id="BDZ54010.1"/>
    </source>
</evidence>
<feature type="compositionally biased region" description="Basic and acidic residues" evidence="1">
    <location>
        <begin position="148"/>
        <end position="160"/>
    </location>
</feature>
<gene>
    <name evidence="2" type="ORF">GCM10025870_10830</name>
</gene>